<protein>
    <submittedName>
        <fullName evidence="1">Uncharacterized protein</fullName>
    </submittedName>
</protein>
<name>A0AA89BJL7_PINIB</name>
<dbReference type="AlphaFoldDB" id="A0AA89BJL7"/>
<evidence type="ECO:0000313" key="2">
    <source>
        <dbReference type="Proteomes" id="UP001186944"/>
    </source>
</evidence>
<sequence>MPFLVVTLTTISGQLMPGSVPQLPNPALKVCLNEVGYDNVTSEYNNRFANAVNRWCKVYDRALPCVDQLLEDTETEETVRGPADWYFSMVFDKSKANKTTRTMCKSLPIVGNKLPCMRSNVRRALTCVLKMTKTVKQVLLRLYMNNDTTAAVAGKGACL</sequence>
<accession>A0AA89BJL7</accession>
<dbReference type="EMBL" id="VSWD01000013">
    <property type="protein sequence ID" value="KAK3084771.1"/>
    <property type="molecule type" value="Genomic_DNA"/>
</dbReference>
<reference evidence="1" key="1">
    <citation type="submission" date="2019-08" db="EMBL/GenBank/DDBJ databases">
        <title>The improved chromosome-level genome for the pearl oyster Pinctada fucata martensii using PacBio sequencing and Hi-C.</title>
        <authorList>
            <person name="Zheng Z."/>
        </authorList>
    </citation>
    <scope>NUCLEOTIDE SEQUENCE</scope>
    <source>
        <strain evidence="1">ZZ-2019</strain>
        <tissue evidence="1">Adductor muscle</tissue>
    </source>
</reference>
<gene>
    <name evidence="1" type="ORF">FSP39_018590</name>
</gene>
<dbReference type="Proteomes" id="UP001186944">
    <property type="component" value="Unassembled WGS sequence"/>
</dbReference>
<proteinExistence type="predicted"/>
<evidence type="ECO:0000313" key="1">
    <source>
        <dbReference type="EMBL" id="KAK3084771.1"/>
    </source>
</evidence>
<organism evidence="1 2">
    <name type="scientific">Pinctada imbricata</name>
    <name type="common">Atlantic pearl-oyster</name>
    <name type="synonym">Pinctada martensii</name>
    <dbReference type="NCBI Taxonomy" id="66713"/>
    <lineage>
        <taxon>Eukaryota</taxon>
        <taxon>Metazoa</taxon>
        <taxon>Spiralia</taxon>
        <taxon>Lophotrochozoa</taxon>
        <taxon>Mollusca</taxon>
        <taxon>Bivalvia</taxon>
        <taxon>Autobranchia</taxon>
        <taxon>Pteriomorphia</taxon>
        <taxon>Pterioida</taxon>
        <taxon>Pterioidea</taxon>
        <taxon>Pteriidae</taxon>
        <taxon>Pinctada</taxon>
    </lineage>
</organism>
<keyword evidence="2" id="KW-1185">Reference proteome</keyword>
<comment type="caution">
    <text evidence="1">The sequence shown here is derived from an EMBL/GenBank/DDBJ whole genome shotgun (WGS) entry which is preliminary data.</text>
</comment>